<dbReference type="GO" id="GO:0008784">
    <property type="term" value="F:alanine racemase activity"/>
    <property type="evidence" value="ECO:0007669"/>
    <property type="project" value="UniProtKB-EC"/>
</dbReference>
<dbReference type="RefSeq" id="WP_337092872.1">
    <property type="nucleotide sequence ID" value="NZ_JAPYKO010000005.1"/>
</dbReference>
<dbReference type="Pfam" id="PF01168">
    <property type="entry name" value="Ala_racemase_N"/>
    <property type="match status" value="1"/>
</dbReference>
<dbReference type="InterPro" id="IPR051466">
    <property type="entry name" value="D-amino_acid_metab_enzyme"/>
</dbReference>
<comment type="caution">
    <text evidence="4">The sequence shown here is derived from an EMBL/GenBank/DDBJ whole genome shotgun (WGS) entry which is preliminary data.</text>
</comment>
<dbReference type="InterPro" id="IPR001608">
    <property type="entry name" value="Ala_racemase_N"/>
</dbReference>
<proteinExistence type="inferred from homology"/>
<dbReference type="SMART" id="SM01119">
    <property type="entry name" value="D-ser_dehydrat"/>
    <property type="match status" value="1"/>
</dbReference>
<evidence type="ECO:0000256" key="1">
    <source>
        <dbReference type="ARBA" id="ARBA00005323"/>
    </source>
</evidence>
<sequence length="362" mass="38989">MEQSAVLDEKRDLPVPPVPVETPCFVILEDEVVFNLRQTARLAGGIGRLMPHVKTHRAPWIIEMMIREGVLGFKTATPAEVEIAAEAGARLIVWAYPTANQANIRRVANVARSHDGLRIEAVVDSYEGLHAWQSELASGAGNVGFRVDLDPGLGRTGVPIDEGAIALARAMAVAGHFAGWHVYDGHITDADRAEREVKLARLINAVRKLMADVSAAGLSTDLIAAGSYSFNIWSAEVARWVSTGSFTFSSAQHSSDLGDIGWRIAAYVLSTVVSVGRDTATLDAGSKAVSPDIPVTSRFVGPGPIKMIKEEHAVIGTNSLRVGDYVALTPRHACTAAYLYNRALVRTTAGKWEYRTQLGANR</sequence>
<comment type="similarity">
    <text evidence="1">Belongs to the DSD1 family.</text>
</comment>
<evidence type="ECO:0000256" key="2">
    <source>
        <dbReference type="ARBA" id="ARBA00023239"/>
    </source>
</evidence>
<dbReference type="Gene3D" id="3.20.20.10">
    <property type="entry name" value="Alanine racemase"/>
    <property type="match status" value="1"/>
</dbReference>
<dbReference type="InterPro" id="IPR029066">
    <property type="entry name" value="PLP-binding_barrel"/>
</dbReference>
<name>A0ABU8K9U7_9HYPH</name>
<dbReference type="Proteomes" id="UP001366503">
    <property type="component" value="Unassembled WGS sequence"/>
</dbReference>
<evidence type="ECO:0000313" key="4">
    <source>
        <dbReference type="EMBL" id="MEI9402508.1"/>
    </source>
</evidence>
<gene>
    <name evidence="4" type="ORF">O7A05_10100</name>
</gene>
<protein>
    <submittedName>
        <fullName evidence="4">Alanine racemase</fullName>
        <ecNumber evidence="4">5.1.1.1</ecNumber>
    </submittedName>
</protein>
<dbReference type="Pfam" id="PF14031">
    <property type="entry name" value="D-ser_dehydrat"/>
    <property type="match status" value="1"/>
</dbReference>
<dbReference type="InterPro" id="IPR042208">
    <property type="entry name" value="D-ser_dehydrat-like_sf"/>
</dbReference>
<dbReference type="Gene3D" id="2.40.37.20">
    <property type="entry name" value="D-serine dehydratase-like domain"/>
    <property type="match status" value="1"/>
</dbReference>
<evidence type="ECO:0000313" key="5">
    <source>
        <dbReference type="Proteomes" id="UP001366503"/>
    </source>
</evidence>
<dbReference type="EC" id="5.1.1.1" evidence="4"/>
<evidence type="ECO:0000259" key="3">
    <source>
        <dbReference type="SMART" id="SM01119"/>
    </source>
</evidence>
<feature type="domain" description="D-serine dehydratase-like" evidence="3">
    <location>
        <begin position="265"/>
        <end position="347"/>
    </location>
</feature>
<dbReference type="PANTHER" id="PTHR28004:SF2">
    <property type="entry name" value="D-SERINE DEHYDRATASE"/>
    <property type="match status" value="1"/>
</dbReference>
<keyword evidence="5" id="KW-1185">Reference proteome</keyword>
<keyword evidence="2" id="KW-0456">Lyase</keyword>
<dbReference type="InterPro" id="IPR026956">
    <property type="entry name" value="D-ser_dehydrat-like_dom"/>
</dbReference>
<dbReference type="SUPFAM" id="SSF51419">
    <property type="entry name" value="PLP-binding barrel"/>
    <property type="match status" value="1"/>
</dbReference>
<accession>A0ABU8K9U7</accession>
<dbReference type="PANTHER" id="PTHR28004">
    <property type="entry name" value="ZGC:162816-RELATED"/>
    <property type="match status" value="1"/>
</dbReference>
<keyword evidence="4" id="KW-0413">Isomerase</keyword>
<organism evidence="4 5">
    <name type="scientific">Mesorhizobium argentiipisi</name>
    <dbReference type="NCBI Taxonomy" id="3015175"/>
    <lineage>
        <taxon>Bacteria</taxon>
        <taxon>Pseudomonadati</taxon>
        <taxon>Pseudomonadota</taxon>
        <taxon>Alphaproteobacteria</taxon>
        <taxon>Hyphomicrobiales</taxon>
        <taxon>Phyllobacteriaceae</taxon>
        <taxon>Mesorhizobium</taxon>
    </lineage>
</organism>
<reference evidence="4 5" key="1">
    <citation type="submission" date="2022-12" db="EMBL/GenBank/DDBJ databases">
        <authorList>
            <person name="Muema E."/>
        </authorList>
    </citation>
    <scope>NUCLEOTIDE SEQUENCE [LARGE SCALE GENOMIC DNA]</scope>
    <source>
        <strain evidence="5">1330</strain>
    </source>
</reference>
<dbReference type="EMBL" id="JAPYKO010000005">
    <property type="protein sequence ID" value="MEI9402508.1"/>
    <property type="molecule type" value="Genomic_DNA"/>
</dbReference>